<dbReference type="PANTHER" id="PTHR11085:SF10">
    <property type="entry name" value="NAD-DEPENDENT PROTEIN DEACYLASE SIRTUIN-5, MITOCHONDRIAL-RELATED"/>
    <property type="match status" value="1"/>
</dbReference>
<keyword evidence="6" id="KW-1185">Reference proteome</keyword>
<dbReference type="Gene3D" id="3.30.1600.10">
    <property type="entry name" value="SIR2/SIRT2 'Small Domain"/>
    <property type="match status" value="1"/>
</dbReference>
<protein>
    <recommendedName>
        <fullName evidence="4">Deacetylase sirtuin-type domain-containing protein</fullName>
    </recommendedName>
</protein>
<evidence type="ECO:0000256" key="3">
    <source>
        <dbReference type="PROSITE-ProRule" id="PRU00236"/>
    </source>
</evidence>
<dbReference type="AlphaFoldDB" id="A0AAN9TND0"/>
<dbReference type="GO" id="GO:0017136">
    <property type="term" value="F:histone deacetylase activity, NAD-dependent"/>
    <property type="evidence" value="ECO:0007669"/>
    <property type="project" value="TreeGrafter"/>
</dbReference>
<comment type="caution">
    <text evidence="5">The sequence shown here is derived from an EMBL/GenBank/DDBJ whole genome shotgun (WGS) entry which is preliminary data.</text>
</comment>
<feature type="binding site" evidence="3">
    <location>
        <position position="211"/>
    </location>
    <ligand>
        <name>Zn(2+)</name>
        <dbReference type="ChEBI" id="CHEBI:29105"/>
    </ligand>
</feature>
<feature type="domain" description="Deacetylase sirtuin-type" evidence="4">
    <location>
        <begin position="24"/>
        <end position="301"/>
    </location>
</feature>
<keyword evidence="1" id="KW-0808">Transferase</keyword>
<dbReference type="Pfam" id="PF02146">
    <property type="entry name" value="SIR2"/>
    <property type="match status" value="1"/>
</dbReference>
<keyword evidence="3" id="KW-0862">Zinc</keyword>
<name>A0AAN9TND0_9HEMI</name>
<gene>
    <name evidence="5" type="ORF">V9T40_013225</name>
</gene>
<dbReference type="InterPro" id="IPR029035">
    <property type="entry name" value="DHS-like_NAD/FAD-binding_dom"/>
</dbReference>
<feature type="binding site" evidence="3">
    <location>
        <position position="208"/>
    </location>
    <ligand>
        <name>Zn(2+)</name>
        <dbReference type="ChEBI" id="CHEBI:29105"/>
    </ligand>
</feature>
<evidence type="ECO:0000259" key="4">
    <source>
        <dbReference type="PROSITE" id="PS50305"/>
    </source>
</evidence>
<proteinExistence type="predicted"/>
<evidence type="ECO:0000256" key="2">
    <source>
        <dbReference type="ARBA" id="ARBA00023027"/>
    </source>
</evidence>
<dbReference type="PANTHER" id="PTHR11085">
    <property type="entry name" value="NAD-DEPENDENT PROTEIN DEACYLASE SIRTUIN-5, MITOCHONDRIAL-RELATED"/>
    <property type="match status" value="1"/>
</dbReference>
<feature type="binding site" evidence="3">
    <location>
        <position position="159"/>
    </location>
    <ligand>
        <name>Zn(2+)</name>
        <dbReference type="ChEBI" id="CHEBI:29105"/>
    </ligand>
</feature>
<dbReference type="InterPro" id="IPR026590">
    <property type="entry name" value="Ssirtuin_cat_dom"/>
</dbReference>
<accession>A0AAN9TND0</accession>
<dbReference type="InterPro" id="IPR050134">
    <property type="entry name" value="NAD-dep_sirtuin_deacylases"/>
</dbReference>
<reference evidence="5 6" key="1">
    <citation type="submission" date="2024-03" db="EMBL/GenBank/DDBJ databases">
        <title>Adaptation during the transition from Ophiocordyceps entomopathogen to insect associate is accompanied by gene loss and intensified selection.</title>
        <authorList>
            <person name="Ward C.M."/>
            <person name="Onetto C.A."/>
            <person name="Borneman A.R."/>
        </authorList>
    </citation>
    <scope>NUCLEOTIDE SEQUENCE [LARGE SCALE GENOMIC DNA]</scope>
    <source>
        <strain evidence="5">AWRI1</strain>
        <tissue evidence="5">Single Adult Female</tissue>
    </source>
</reference>
<sequence>MLVTAKVAGYQICRYFVNFVPHHQPVCESDVEKLRSFLFMHKETLVLTGAGISTESGIPDYRSKDVGLYARSNHKPMTYQEFTRNSSSRRRYWARSFVAWPQFSSVSPNRCHTILRQLESQGYLSYIITQNVDNLHFKAGCEKVIELHGTLYRVICTSCREYSLDRHVFQQMLRNLNPSMIRTSQVLRPDGDVDLNEDEVKSFVIPNCTLCGNFLKPDVVFFGENVPAERVKRVNEQVARCSSLLVLGSSLSTFSAFRIVLQAVEARKPVCIVNIGESRADSLIKDRIEAKCGEILFAAFS</sequence>
<feature type="binding site" evidence="3">
    <location>
        <position position="156"/>
    </location>
    <ligand>
        <name>Zn(2+)</name>
        <dbReference type="ChEBI" id="CHEBI:29105"/>
    </ligand>
</feature>
<dbReference type="Proteomes" id="UP001367676">
    <property type="component" value="Unassembled WGS sequence"/>
</dbReference>
<dbReference type="PROSITE" id="PS50305">
    <property type="entry name" value="SIRTUIN"/>
    <property type="match status" value="1"/>
</dbReference>
<dbReference type="NCBIfam" id="NF003738">
    <property type="entry name" value="PRK05333.1"/>
    <property type="match status" value="1"/>
</dbReference>
<dbReference type="Gene3D" id="3.40.50.1220">
    <property type="entry name" value="TPP-binding domain"/>
    <property type="match status" value="1"/>
</dbReference>
<keyword evidence="3" id="KW-0479">Metal-binding</keyword>
<dbReference type="GO" id="GO:0070403">
    <property type="term" value="F:NAD+ binding"/>
    <property type="evidence" value="ECO:0007669"/>
    <property type="project" value="InterPro"/>
</dbReference>
<keyword evidence="2" id="KW-0520">NAD</keyword>
<dbReference type="SUPFAM" id="SSF52467">
    <property type="entry name" value="DHS-like NAD/FAD-binding domain"/>
    <property type="match status" value="1"/>
</dbReference>
<dbReference type="EMBL" id="JBBCAQ010000018">
    <property type="protein sequence ID" value="KAK7595400.1"/>
    <property type="molecule type" value="Genomic_DNA"/>
</dbReference>
<dbReference type="InterPro" id="IPR003000">
    <property type="entry name" value="Sirtuin"/>
</dbReference>
<dbReference type="GO" id="GO:0005759">
    <property type="term" value="C:mitochondrial matrix"/>
    <property type="evidence" value="ECO:0007669"/>
    <property type="project" value="TreeGrafter"/>
</dbReference>
<evidence type="ECO:0000313" key="6">
    <source>
        <dbReference type="Proteomes" id="UP001367676"/>
    </source>
</evidence>
<feature type="active site" description="Proton acceptor" evidence="3">
    <location>
        <position position="148"/>
    </location>
</feature>
<dbReference type="InterPro" id="IPR026591">
    <property type="entry name" value="Sirtuin_cat_small_dom_sf"/>
</dbReference>
<evidence type="ECO:0000256" key="1">
    <source>
        <dbReference type="ARBA" id="ARBA00022679"/>
    </source>
</evidence>
<evidence type="ECO:0000313" key="5">
    <source>
        <dbReference type="EMBL" id="KAK7595400.1"/>
    </source>
</evidence>
<dbReference type="GO" id="GO:0046872">
    <property type="term" value="F:metal ion binding"/>
    <property type="evidence" value="ECO:0007669"/>
    <property type="project" value="UniProtKB-KW"/>
</dbReference>
<organism evidence="5 6">
    <name type="scientific">Parthenolecanium corni</name>
    <dbReference type="NCBI Taxonomy" id="536013"/>
    <lineage>
        <taxon>Eukaryota</taxon>
        <taxon>Metazoa</taxon>
        <taxon>Ecdysozoa</taxon>
        <taxon>Arthropoda</taxon>
        <taxon>Hexapoda</taxon>
        <taxon>Insecta</taxon>
        <taxon>Pterygota</taxon>
        <taxon>Neoptera</taxon>
        <taxon>Paraneoptera</taxon>
        <taxon>Hemiptera</taxon>
        <taxon>Sternorrhyncha</taxon>
        <taxon>Coccoidea</taxon>
        <taxon>Coccidae</taxon>
        <taxon>Parthenolecanium</taxon>
    </lineage>
</organism>